<dbReference type="SUPFAM" id="SSF51306">
    <property type="entry name" value="LexA/Signal peptidase"/>
    <property type="match status" value="1"/>
</dbReference>
<keyword evidence="4 7" id="KW-0068">Autocatalytic cleavage</keyword>
<dbReference type="CDD" id="cd06529">
    <property type="entry name" value="S24_LexA-like"/>
    <property type="match status" value="1"/>
</dbReference>
<dbReference type="GO" id="GO:0003677">
    <property type="term" value="F:DNA binding"/>
    <property type="evidence" value="ECO:0007669"/>
    <property type="project" value="InterPro"/>
</dbReference>
<evidence type="ECO:0000256" key="5">
    <source>
        <dbReference type="ARBA" id="ARBA00023204"/>
    </source>
</evidence>
<dbReference type="PANTHER" id="PTHR33516:SF2">
    <property type="entry name" value="LEXA REPRESSOR-RELATED"/>
    <property type="match status" value="1"/>
</dbReference>
<evidence type="ECO:0000256" key="2">
    <source>
        <dbReference type="ARBA" id="ARBA00022763"/>
    </source>
</evidence>
<keyword evidence="6" id="KW-0742">SOS response</keyword>
<dbReference type="PANTHER" id="PTHR33516">
    <property type="entry name" value="LEXA REPRESSOR"/>
    <property type="match status" value="1"/>
</dbReference>
<reference evidence="10 11" key="1">
    <citation type="submission" date="2020-02" db="EMBL/GenBank/DDBJ databases">
        <title>Comparative genomics of sulfur disproportionating microorganisms.</title>
        <authorList>
            <person name="Ward L.M."/>
            <person name="Bertran E."/>
            <person name="Johnston D.T."/>
        </authorList>
    </citation>
    <scope>NUCLEOTIDE SEQUENCE [LARGE SCALE GENOMIC DNA]</scope>
    <source>
        <strain evidence="10 11">DSM 3696</strain>
    </source>
</reference>
<dbReference type="InterPro" id="IPR050077">
    <property type="entry name" value="LexA_repressor"/>
</dbReference>
<dbReference type="GO" id="GO:0009432">
    <property type="term" value="P:SOS response"/>
    <property type="evidence" value="ECO:0007669"/>
    <property type="project" value="UniProtKB-KW"/>
</dbReference>
<feature type="domain" description="Peptidase S24/S26A/S26B/S26C" evidence="9">
    <location>
        <begin position="57"/>
        <end position="173"/>
    </location>
</feature>
<evidence type="ECO:0000256" key="4">
    <source>
        <dbReference type="ARBA" id="ARBA00022813"/>
    </source>
</evidence>
<dbReference type="Gene3D" id="2.10.109.10">
    <property type="entry name" value="Umud Fragment, subunit A"/>
    <property type="match status" value="1"/>
</dbReference>
<dbReference type="PRINTS" id="PR00726">
    <property type="entry name" value="LEXASERPTASE"/>
</dbReference>
<evidence type="ECO:0000256" key="1">
    <source>
        <dbReference type="ARBA" id="ARBA00007484"/>
    </source>
</evidence>
<dbReference type="InterPro" id="IPR036286">
    <property type="entry name" value="LexA/Signal_pep-like_sf"/>
</dbReference>
<dbReference type="InterPro" id="IPR006197">
    <property type="entry name" value="Peptidase_S24_LexA"/>
</dbReference>
<comment type="caution">
    <text evidence="10">The sequence shown here is derived from an EMBL/GenBank/DDBJ whole genome shotgun (WGS) entry which is preliminary data.</text>
</comment>
<evidence type="ECO:0000313" key="11">
    <source>
        <dbReference type="Proteomes" id="UP000469724"/>
    </source>
</evidence>
<evidence type="ECO:0000256" key="8">
    <source>
        <dbReference type="SAM" id="MobiDB-lite"/>
    </source>
</evidence>
<accession>A0A7K3NQL9</accession>
<dbReference type="InterPro" id="IPR015927">
    <property type="entry name" value="Peptidase_S24_S26A/B/C"/>
</dbReference>
<comment type="similarity">
    <text evidence="1 7">Belongs to the peptidase S24 family.</text>
</comment>
<keyword evidence="2" id="KW-0227">DNA damage</keyword>
<dbReference type="GO" id="GO:0003887">
    <property type="term" value="F:DNA-directed DNA polymerase activity"/>
    <property type="evidence" value="ECO:0007669"/>
    <property type="project" value="UniProtKB-EC"/>
</dbReference>
<protein>
    <submittedName>
        <fullName evidence="10">Translesion error-prone DNA polymerase V autoproteolytic subunit</fullName>
        <ecNumber evidence="10">2.7.7.7</ecNumber>
    </submittedName>
</protein>
<dbReference type="InterPro" id="IPR039418">
    <property type="entry name" value="LexA-like"/>
</dbReference>
<evidence type="ECO:0000256" key="7">
    <source>
        <dbReference type="RuleBase" id="RU003991"/>
    </source>
</evidence>
<dbReference type="AlphaFoldDB" id="A0A7K3NQL9"/>
<evidence type="ECO:0000313" key="10">
    <source>
        <dbReference type="EMBL" id="NDY58504.1"/>
    </source>
</evidence>
<dbReference type="GO" id="GO:0016787">
    <property type="term" value="F:hydrolase activity"/>
    <property type="evidence" value="ECO:0007669"/>
    <property type="project" value="UniProtKB-KW"/>
</dbReference>
<keyword evidence="10" id="KW-0808">Transferase</keyword>
<evidence type="ECO:0000259" key="9">
    <source>
        <dbReference type="Pfam" id="PF00717"/>
    </source>
</evidence>
<feature type="region of interest" description="Disordered" evidence="8">
    <location>
        <begin position="1"/>
        <end position="34"/>
    </location>
</feature>
<dbReference type="GO" id="GO:0006355">
    <property type="term" value="P:regulation of DNA-templated transcription"/>
    <property type="evidence" value="ECO:0007669"/>
    <property type="project" value="InterPro"/>
</dbReference>
<organism evidence="10 11">
    <name type="scientific">Desulfolutivibrio sulfodismutans</name>
    <dbReference type="NCBI Taxonomy" id="63561"/>
    <lineage>
        <taxon>Bacteria</taxon>
        <taxon>Pseudomonadati</taxon>
        <taxon>Thermodesulfobacteriota</taxon>
        <taxon>Desulfovibrionia</taxon>
        <taxon>Desulfovibrionales</taxon>
        <taxon>Desulfovibrionaceae</taxon>
        <taxon>Desulfolutivibrio</taxon>
    </lineage>
</organism>
<dbReference type="GO" id="GO:0006281">
    <property type="term" value="P:DNA repair"/>
    <property type="evidence" value="ECO:0007669"/>
    <property type="project" value="UniProtKB-KW"/>
</dbReference>
<sequence length="184" mass="19632">MPRGGRDIPRSRPGCGQAAPFSQPPDPVREGTTKAMTPTLSGLEILGFEKRSACALPLYLASVPAGFPSPAEDYIDKKLDLNEHLVKHPAATFFVRVHGHSMTDAGISPGDILVVDRAVAAASGNIVIAALDGELTVKRLKASQGRLLLVPENTDFAPTEVAPEQSFEIWGVVTYIIHKAVSRP</sequence>
<gene>
    <name evidence="10" type="primary">umuD</name>
    <name evidence="10" type="ORF">G3N56_17355</name>
</gene>
<dbReference type="Proteomes" id="UP000469724">
    <property type="component" value="Unassembled WGS sequence"/>
</dbReference>
<evidence type="ECO:0000256" key="3">
    <source>
        <dbReference type="ARBA" id="ARBA00022801"/>
    </source>
</evidence>
<keyword evidence="3 7" id="KW-0378">Hydrolase</keyword>
<feature type="compositionally biased region" description="Basic and acidic residues" evidence="8">
    <location>
        <begin position="1"/>
        <end position="10"/>
    </location>
</feature>
<name>A0A7K3NQL9_9BACT</name>
<proteinExistence type="inferred from homology"/>
<evidence type="ECO:0000256" key="6">
    <source>
        <dbReference type="ARBA" id="ARBA00023236"/>
    </source>
</evidence>
<dbReference type="Pfam" id="PF00717">
    <property type="entry name" value="Peptidase_S24"/>
    <property type="match status" value="1"/>
</dbReference>
<dbReference type="EC" id="2.7.7.7" evidence="10"/>
<keyword evidence="5" id="KW-0234">DNA repair</keyword>
<dbReference type="NCBIfam" id="NF007621">
    <property type="entry name" value="PRK10276.1"/>
    <property type="match status" value="1"/>
</dbReference>
<keyword evidence="10" id="KW-0548">Nucleotidyltransferase</keyword>
<dbReference type="EMBL" id="JAAGRQ010000108">
    <property type="protein sequence ID" value="NDY58504.1"/>
    <property type="molecule type" value="Genomic_DNA"/>
</dbReference>
<keyword evidence="11" id="KW-1185">Reference proteome</keyword>